<evidence type="ECO:0000313" key="1">
    <source>
        <dbReference type="EMBL" id="MBA0084114.1"/>
    </source>
</evidence>
<dbReference type="Proteomes" id="UP000567293">
    <property type="component" value="Unassembled WGS sequence"/>
</dbReference>
<organism evidence="1 2">
    <name type="scientific">Candidatus Acidiferrum panamense</name>
    <dbReference type="NCBI Taxonomy" id="2741543"/>
    <lineage>
        <taxon>Bacteria</taxon>
        <taxon>Pseudomonadati</taxon>
        <taxon>Acidobacteriota</taxon>
        <taxon>Terriglobia</taxon>
        <taxon>Candidatus Acidiferrales</taxon>
        <taxon>Candidatus Acidiferrum</taxon>
    </lineage>
</organism>
<keyword evidence="2" id="KW-1185">Reference proteome</keyword>
<reference evidence="1" key="1">
    <citation type="submission" date="2020-06" db="EMBL/GenBank/DDBJ databases">
        <title>Legume-microbial interactions unlock mineral nutrients during tropical forest succession.</title>
        <authorList>
            <person name="Epihov D.Z."/>
        </authorList>
    </citation>
    <scope>NUCLEOTIDE SEQUENCE [LARGE SCALE GENOMIC DNA]</scope>
    <source>
        <strain evidence="1">Pan2503</strain>
    </source>
</reference>
<gene>
    <name evidence="1" type="ORF">HRJ53_03880</name>
</gene>
<evidence type="ECO:0000313" key="2">
    <source>
        <dbReference type="Proteomes" id="UP000567293"/>
    </source>
</evidence>
<sequence length="196" mass="20952">MNLIRAIALDCELRSSQFAILLFSGLLVVAACGPAPQTSASIPSSDEWHEFEGTWTAAGNRYTMRLGTDRQASIANFDGSLLLAGHSRPAVGFRCEAIVLNDSVSGMVGRAVWTDERGDQAYSELRGEGTATSNRIVGTFLGGTGRYTGAEGTYEFAWRFVLENEDGIVQGQSIGLKGRVRVHPPPARGNVEGTGQ</sequence>
<name>A0A7V8NMJ9_9BACT</name>
<proteinExistence type="predicted"/>
<comment type="caution">
    <text evidence="1">The sequence shown here is derived from an EMBL/GenBank/DDBJ whole genome shotgun (WGS) entry which is preliminary data.</text>
</comment>
<protein>
    <submittedName>
        <fullName evidence="1">Uncharacterized protein</fullName>
    </submittedName>
</protein>
<accession>A0A7V8NMJ9</accession>
<dbReference type="EMBL" id="JACDQQ010000379">
    <property type="protein sequence ID" value="MBA0084114.1"/>
    <property type="molecule type" value="Genomic_DNA"/>
</dbReference>
<dbReference type="PROSITE" id="PS51257">
    <property type="entry name" value="PROKAR_LIPOPROTEIN"/>
    <property type="match status" value="1"/>
</dbReference>
<dbReference type="AlphaFoldDB" id="A0A7V8NMJ9"/>